<dbReference type="GO" id="GO:0030422">
    <property type="term" value="P:siRNA processing"/>
    <property type="evidence" value="ECO:0007669"/>
    <property type="project" value="TreeGrafter"/>
</dbReference>
<dbReference type="InterPro" id="IPR057596">
    <property type="entry name" value="RDRP_core"/>
</dbReference>
<evidence type="ECO:0000259" key="3">
    <source>
        <dbReference type="Pfam" id="PF25358"/>
    </source>
</evidence>
<dbReference type="InterPro" id="IPR057503">
    <property type="entry name" value="PH_RdRP"/>
</dbReference>
<gene>
    <name evidence="4" type="ORF">PHLGIDRAFT_28970</name>
</gene>
<comment type="catalytic activity">
    <reaction evidence="1">
        <text>RNA(n) + a ribonucleoside 5'-triphosphate = RNA(n+1) + diphosphate</text>
        <dbReference type="Rhea" id="RHEA:21248"/>
        <dbReference type="Rhea" id="RHEA-COMP:14527"/>
        <dbReference type="Rhea" id="RHEA-COMP:17342"/>
        <dbReference type="ChEBI" id="CHEBI:33019"/>
        <dbReference type="ChEBI" id="CHEBI:61557"/>
        <dbReference type="ChEBI" id="CHEBI:140395"/>
        <dbReference type="EC" id="2.7.7.48"/>
    </reaction>
</comment>
<proteinExistence type="inferred from homology"/>
<dbReference type="Proteomes" id="UP000053257">
    <property type="component" value="Unassembled WGS sequence"/>
</dbReference>
<evidence type="ECO:0000259" key="2">
    <source>
        <dbReference type="Pfam" id="PF05183"/>
    </source>
</evidence>
<evidence type="ECO:0000313" key="5">
    <source>
        <dbReference type="Proteomes" id="UP000053257"/>
    </source>
</evidence>
<sequence length="1165" mass="131549">MALAQVGQHFLREYGGKRPRKTIRVGAPGRILAFELSRHEPRPELVYRLRQLPYVDPKQAEDRAALLAQLRTRLVSVSTIQCGWQCRDGVFSVEYEKYCSGIGRLGFDDDRRQFRLRIHEEDRNLVIAIRASQISAASLALDSKKGSPTIAFTLAYPPVYESEPPTPVDFDDIFDLFDMTARRTSSGPSRVRLSALDDEHREHTPFSSLAFRIVCEGEYAVENFKWICAHAHISLHTDFLAAEYRDIFSAELCTIYAAWLPILRYEIAFQVDAIARAGTLSIEELFFLRNEIEETIEGNGTVWTAAFIRYFAYQAQDTSWYMIARDGSYYRALQKYFKFCRGMFVLPVSQENREMHKTREDTFECYHARITPTRILLDGPFPERSNRVMRKYAGYTSNFLRVSFSDENGAQYRFDRDVDGRSLIYERLGEPLLHGFEIAGRRFEWLAYSQSGLKQHSVWFMAPFSAHDVKGEVATVNAETIIADLGTFHNIPHDPELMKCPARYGARIAQAFTTTEAAVEVEVEEVFLDEDIKDSTGRRSFTDGVGTMSEELASDIWSALQNKSVRHRRYGRCMPKAIQIRFQGYKGMLSLDYRLQGRAICLRPSMKKFEAPGSMMIEVASVFNKPTRFYLNRPLIMLLEGLQVRGGYDIFKTLQDAVIRDTKEAVESFQGAASLCESYGLGPAFKLSSIFSNLAKFGVQALADTFLRQVLNFGIYHVLRDLKYRARIPVPGGYSLVGVADVHGYLEEGQVFACVSSQEGEEAIYLEGPTMITRSPTIHPGDVQVVHAIGRPPSGSVFDIEPLTNSVVFSTKGSRPLASCLSGGDLDGDVFVCTTMKDLLPTVICKPAEYAVAERRTIDHKSTREDLADFIMEYLYSDNIGIIASTWLITADQSDQGIFDENCMTLARLQSDAADYPKSGRPVPLRDIPRYKIPGMKPDWNAPEIADGPGLFYESRRYIGRLYREVRLAVPRVQQPTFHPLDGVPSVKAILDSLRQSKVVARDPIEIAISSQVPTSIQTEVLASTTYRHAKDMSSAFVDYVQTLRHISASFGVSHQRASKLTEEELVVGTIVAQSSQPRARSEATSQMREQTTLLANRISAMITESHDGKESLNRAWLAYKISRLQPAAFGSRSFRLIAMYEIFSAARAIEVEEKFFPRTLQHTK</sequence>
<dbReference type="InterPro" id="IPR007855">
    <property type="entry name" value="RDRP"/>
</dbReference>
<keyword evidence="1" id="KW-0696">RNA-directed RNA polymerase</keyword>
<dbReference type="Pfam" id="PF05183">
    <property type="entry name" value="RdRP"/>
    <property type="match status" value="1"/>
</dbReference>
<keyword evidence="1" id="KW-0808">Transferase</keyword>
<keyword evidence="1" id="KW-0548">Nucleotidyltransferase</keyword>
<dbReference type="HOGENOM" id="CLU_001366_2_1_1"/>
<accession>A0A0C3NW55</accession>
<dbReference type="GO" id="GO:0003723">
    <property type="term" value="F:RNA binding"/>
    <property type="evidence" value="ECO:0007669"/>
    <property type="project" value="UniProtKB-KW"/>
</dbReference>
<feature type="domain" description="RDRP core" evidence="2">
    <location>
        <begin position="370"/>
        <end position="966"/>
    </location>
</feature>
<dbReference type="OrthoDB" id="6513042at2759"/>
<keyword evidence="1" id="KW-0694">RNA-binding</keyword>
<dbReference type="EMBL" id="KN840464">
    <property type="protein sequence ID" value="KIP09624.1"/>
    <property type="molecule type" value="Genomic_DNA"/>
</dbReference>
<dbReference type="STRING" id="745531.A0A0C3NW55"/>
<protein>
    <recommendedName>
        <fullName evidence="1">RNA-dependent RNA polymerase</fullName>
        <ecNumber evidence="1">2.7.7.48</ecNumber>
    </recommendedName>
</protein>
<dbReference type="AlphaFoldDB" id="A0A0C3NW55"/>
<dbReference type="PANTHER" id="PTHR23079:SF55">
    <property type="entry name" value="RNA-DIRECTED RNA POLYMERASE"/>
    <property type="match status" value="1"/>
</dbReference>
<evidence type="ECO:0000313" key="4">
    <source>
        <dbReference type="EMBL" id="KIP09624.1"/>
    </source>
</evidence>
<comment type="similarity">
    <text evidence="1">Belongs to the RdRP family.</text>
</comment>
<dbReference type="GO" id="GO:0031380">
    <property type="term" value="C:nuclear RNA-directed RNA polymerase complex"/>
    <property type="evidence" value="ECO:0007669"/>
    <property type="project" value="TreeGrafter"/>
</dbReference>
<dbReference type="GO" id="GO:0003968">
    <property type="term" value="F:RNA-directed RNA polymerase activity"/>
    <property type="evidence" value="ECO:0007669"/>
    <property type="project" value="UniProtKB-KW"/>
</dbReference>
<dbReference type="Pfam" id="PF25358">
    <property type="entry name" value="PH_fung_RdRP"/>
    <property type="match status" value="1"/>
</dbReference>
<name>A0A0C3NW55_PHLG1</name>
<dbReference type="PANTHER" id="PTHR23079">
    <property type="entry name" value="RNA-DEPENDENT RNA POLYMERASE"/>
    <property type="match status" value="1"/>
</dbReference>
<feature type="domain" description="RdRP-like PH" evidence="3">
    <location>
        <begin position="76"/>
        <end position="214"/>
    </location>
</feature>
<keyword evidence="5" id="KW-1185">Reference proteome</keyword>
<evidence type="ECO:0000256" key="1">
    <source>
        <dbReference type="RuleBase" id="RU363098"/>
    </source>
</evidence>
<reference evidence="4 5" key="1">
    <citation type="journal article" date="2014" name="PLoS Genet.">
        <title>Analysis of the Phlebiopsis gigantea genome, transcriptome and secretome provides insight into its pioneer colonization strategies of wood.</title>
        <authorList>
            <person name="Hori C."/>
            <person name="Ishida T."/>
            <person name="Igarashi K."/>
            <person name="Samejima M."/>
            <person name="Suzuki H."/>
            <person name="Master E."/>
            <person name="Ferreira P."/>
            <person name="Ruiz-Duenas F.J."/>
            <person name="Held B."/>
            <person name="Canessa P."/>
            <person name="Larrondo L.F."/>
            <person name="Schmoll M."/>
            <person name="Druzhinina I.S."/>
            <person name="Kubicek C.P."/>
            <person name="Gaskell J.A."/>
            <person name="Kersten P."/>
            <person name="St John F."/>
            <person name="Glasner J."/>
            <person name="Sabat G."/>
            <person name="Splinter BonDurant S."/>
            <person name="Syed K."/>
            <person name="Yadav J."/>
            <person name="Mgbeahuruike A.C."/>
            <person name="Kovalchuk A."/>
            <person name="Asiegbu F.O."/>
            <person name="Lackner G."/>
            <person name="Hoffmeister D."/>
            <person name="Rencoret J."/>
            <person name="Gutierrez A."/>
            <person name="Sun H."/>
            <person name="Lindquist E."/>
            <person name="Barry K."/>
            <person name="Riley R."/>
            <person name="Grigoriev I.V."/>
            <person name="Henrissat B."/>
            <person name="Kues U."/>
            <person name="Berka R.M."/>
            <person name="Martinez A.T."/>
            <person name="Covert S.F."/>
            <person name="Blanchette R.A."/>
            <person name="Cullen D."/>
        </authorList>
    </citation>
    <scope>NUCLEOTIDE SEQUENCE [LARGE SCALE GENOMIC DNA]</scope>
    <source>
        <strain evidence="4 5">11061_1 CR5-6</strain>
    </source>
</reference>
<dbReference type="EC" id="2.7.7.48" evidence="1"/>
<organism evidence="4 5">
    <name type="scientific">Phlebiopsis gigantea (strain 11061_1 CR5-6)</name>
    <name type="common">White-rot fungus</name>
    <name type="synonym">Peniophora gigantea</name>
    <dbReference type="NCBI Taxonomy" id="745531"/>
    <lineage>
        <taxon>Eukaryota</taxon>
        <taxon>Fungi</taxon>
        <taxon>Dikarya</taxon>
        <taxon>Basidiomycota</taxon>
        <taxon>Agaricomycotina</taxon>
        <taxon>Agaricomycetes</taxon>
        <taxon>Polyporales</taxon>
        <taxon>Phanerochaetaceae</taxon>
        <taxon>Phlebiopsis</taxon>
    </lineage>
</organism>